<reference evidence="4 5" key="1">
    <citation type="submission" date="2019-08" db="EMBL/GenBank/DDBJ databases">
        <title>Draft genome sequences of two oriental melons (Cucumis melo L. var makuwa).</title>
        <authorList>
            <person name="Kwon S.-Y."/>
        </authorList>
    </citation>
    <scope>NUCLEOTIDE SEQUENCE [LARGE SCALE GENOMIC DNA]</scope>
    <source>
        <strain evidence="5">cv. Chang Bougi</strain>
        <strain evidence="4">cv. SW 3</strain>
        <tissue evidence="2">Leaf</tissue>
    </source>
</reference>
<dbReference type="PANTHER" id="PTHR24559:SF442">
    <property type="entry name" value="RNA-DIRECTED DNA POLYMERASE HOMOLOG"/>
    <property type="match status" value="1"/>
</dbReference>
<proteinExistence type="predicted"/>
<dbReference type="SUPFAM" id="SSF56672">
    <property type="entry name" value="DNA/RNA polymerases"/>
    <property type="match status" value="1"/>
</dbReference>
<name>A0A5A7UVH5_CUCMM</name>
<organism evidence="2 4">
    <name type="scientific">Cucumis melo var. makuwa</name>
    <name type="common">Oriental melon</name>
    <dbReference type="NCBI Taxonomy" id="1194695"/>
    <lineage>
        <taxon>Eukaryota</taxon>
        <taxon>Viridiplantae</taxon>
        <taxon>Streptophyta</taxon>
        <taxon>Embryophyta</taxon>
        <taxon>Tracheophyta</taxon>
        <taxon>Spermatophyta</taxon>
        <taxon>Magnoliopsida</taxon>
        <taxon>eudicotyledons</taxon>
        <taxon>Gunneridae</taxon>
        <taxon>Pentapetalae</taxon>
        <taxon>rosids</taxon>
        <taxon>fabids</taxon>
        <taxon>Cucurbitales</taxon>
        <taxon>Cucurbitaceae</taxon>
        <taxon>Benincaseae</taxon>
        <taxon>Cucumis</taxon>
    </lineage>
</organism>
<dbReference type="InterPro" id="IPR000477">
    <property type="entry name" value="RT_dom"/>
</dbReference>
<keyword evidence="2" id="KW-0695">RNA-directed DNA polymerase</keyword>
<evidence type="ECO:0000259" key="1">
    <source>
        <dbReference type="Pfam" id="PF00078"/>
    </source>
</evidence>
<sequence length="153" mass="17688">MKTLLEEFHQVLEAPTNLLSSRDIQHNIDLILGSTLPNLPHYRMSPKEYEILQEQVNKLLEKEHVRPSLSPCVVPVLLTAKKDGSWRMCIDNCTINKIINKYRFPIPRMSDLFDQLGGAKIFSKIDLQSGYHQIRIRSGDEWKKAFKTNEGLI</sequence>
<feature type="domain" description="Reverse transcriptase" evidence="1">
    <location>
        <begin position="81"/>
        <end position="149"/>
    </location>
</feature>
<dbReference type="InterPro" id="IPR043128">
    <property type="entry name" value="Rev_trsase/Diguanyl_cyclase"/>
</dbReference>
<dbReference type="InterPro" id="IPR053134">
    <property type="entry name" value="RNA-dir_DNA_polymerase"/>
</dbReference>
<dbReference type="Proteomes" id="UP000321393">
    <property type="component" value="Unassembled WGS sequence"/>
</dbReference>
<dbReference type="PANTHER" id="PTHR24559">
    <property type="entry name" value="TRANSPOSON TY3-I GAG-POL POLYPROTEIN"/>
    <property type="match status" value="1"/>
</dbReference>
<dbReference type="EMBL" id="SSTD01007927">
    <property type="protein sequence ID" value="TYK18286.1"/>
    <property type="molecule type" value="Genomic_DNA"/>
</dbReference>
<dbReference type="Proteomes" id="UP000321947">
    <property type="component" value="Unassembled WGS sequence"/>
</dbReference>
<dbReference type="Pfam" id="PF00078">
    <property type="entry name" value="RVT_1"/>
    <property type="match status" value="1"/>
</dbReference>
<dbReference type="GO" id="GO:0003964">
    <property type="term" value="F:RNA-directed DNA polymerase activity"/>
    <property type="evidence" value="ECO:0007669"/>
    <property type="project" value="UniProtKB-KW"/>
</dbReference>
<evidence type="ECO:0000313" key="4">
    <source>
        <dbReference type="Proteomes" id="UP000321393"/>
    </source>
</evidence>
<evidence type="ECO:0000313" key="2">
    <source>
        <dbReference type="EMBL" id="KAA0057565.1"/>
    </source>
</evidence>
<accession>A0A5A7UVH5</accession>
<keyword evidence="2" id="KW-0548">Nucleotidyltransferase</keyword>
<evidence type="ECO:0000313" key="3">
    <source>
        <dbReference type="EMBL" id="TYK18286.1"/>
    </source>
</evidence>
<gene>
    <name evidence="3" type="ORF">E5676_scaffold411G002290</name>
    <name evidence="2" type="ORF">E6C27_scaffold497G00370</name>
</gene>
<dbReference type="OrthoDB" id="1924993at2759"/>
<dbReference type="STRING" id="1194695.A0A5A7UVH5"/>
<dbReference type="InterPro" id="IPR043502">
    <property type="entry name" value="DNA/RNA_pol_sf"/>
</dbReference>
<dbReference type="EMBL" id="SSTE01007192">
    <property type="protein sequence ID" value="KAA0057565.1"/>
    <property type="molecule type" value="Genomic_DNA"/>
</dbReference>
<evidence type="ECO:0000313" key="5">
    <source>
        <dbReference type="Proteomes" id="UP000321947"/>
    </source>
</evidence>
<dbReference type="Gene3D" id="3.30.70.270">
    <property type="match status" value="1"/>
</dbReference>
<dbReference type="AlphaFoldDB" id="A0A5A7UVH5"/>
<keyword evidence="2" id="KW-0808">Transferase</keyword>
<protein>
    <submittedName>
        <fullName evidence="2">RNA-directed DNA polymerase-like protein</fullName>
    </submittedName>
</protein>
<comment type="caution">
    <text evidence="2">The sequence shown here is derived from an EMBL/GenBank/DDBJ whole genome shotgun (WGS) entry which is preliminary data.</text>
</comment>
<dbReference type="CDD" id="cd01647">
    <property type="entry name" value="RT_LTR"/>
    <property type="match status" value="1"/>
</dbReference>
<dbReference type="Gene3D" id="3.10.10.10">
    <property type="entry name" value="HIV Type 1 Reverse Transcriptase, subunit A, domain 1"/>
    <property type="match status" value="1"/>
</dbReference>